<dbReference type="InterPro" id="IPR052350">
    <property type="entry name" value="Metallo-dep_Lactonases"/>
</dbReference>
<accession>A0A166HBY4</accession>
<protein>
    <recommendedName>
        <fullName evidence="3">Amidohydrolase-related domain-containing protein</fullName>
    </recommendedName>
</protein>
<dbReference type="Proteomes" id="UP000076532">
    <property type="component" value="Unassembled WGS sequence"/>
</dbReference>
<dbReference type="PANTHER" id="PTHR43569:SF2">
    <property type="entry name" value="AMIDOHYDROLASE-RELATED DOMAIN-CONTAINING PROTEIN"/>
    <property type="match status" value="1"/>
</dbReference>
<dbReference type="InterPro" id="IPR032466">
    <property type="entry name" value="Metal_Hydrolase"/>
</dbReference>
<organism evidence="1 2">
    <name type="scientific">Athelia psychrophila</name>
    <dbReference type="NCBI Taxonomy" id="1759441"/>
    <lineage>
        <taxon>Eukaryota</taxon>
        <taxon>Fungi</taxon>
        <taxon>Dikarya</taxon>
        <taxon>Basidiomycota</taxon>
        <taxon>Agaricomycotina</taxon>
        <taxon>Agaricomycetes</taxon>
        <taxon>Agaricomycetidae</taxon>
        <taxon>Atheliales</taxon>
        <taxon>Atheliaceae</taxon>
        <taxon>Athelia</taxon>
    </lineage>
</organism>
<proteinExistence type="predicted"/>
<dbReference type="OrthoDB" id="2135488at2759"/>
<evidence type="ECO:0000313" key="1">
    <source>
        <dbReference type="EMBL" id="KZP18695.1"/>
    </source>
</evidence>
<dbReference type="Gene3D" id="3.20.20.140">
    <property type="entry name" value="Metal-dependent hydrolases"/>
    <property type="match status" value="1"/>
</dbReference>
<dbReference type="AlphaFoldDB" id="A0A166HBY4"/>
<reference evidence="1 2" key="1">
    <citation type="journal article" date="2016" name="Mol. Biol. Evol.">
        <title>Comparative Genomics of Early-Diverging Mushroom-Forming Fungi Provides Insights into the Origins of Lignocellulose Decay Capabilities.</title>
        <authorList>
            <person name="Nagy L.G."/>
            <person name="Riley R."/>
            <person name="Tritt A."/>
            <person name="Adam C."/>
            <person name="Daum C."/>
            <person name="Floudas D."/>
            <person name="Sun H."/>
            <person name="Yadav J.S."/>
            <person name="Pangilinan J."/>
            <person name="Larsson K.H."/>
            <person name="Matsuura K."/>
            <person name="Barry K."/>
            <person name="Labutti K."/>
            <person name="Kuo R."/>
            <person name="Ohm R.A."/>
            <person name="Bhattacharya S.S."/>
            <person name="Shirouzu T."/>
            <person name="Yoshinaga Y."/>
            <person name="Martin F.M."/>
            <person name="Grigoriev I.V."/>
            <person name="Hibbett D.S."/>
        </authorList>
    </citation>
    <scope>NUCLEOTIDE SEQUENCE [LARGE SCALE GENOMIC DNA]</scope>
    <source>
        <strain evidence="1 2">CBS 109695</strain>
    </source>
</reference>
<dbReference type="PANTHER" id="PTHR43569">
    <property type="entry name" value="AMIDOHYDROLASE"/>
    <property type="match status" value="1"/>
</dbReference>
<name>A0A166HBY4_9AGAM</name>
<evidence type="ECO:0000313" key="2">
    <source>
        <dbReference type="Proteomes" id="UP000076532"/>
    </source>
</evidence>
<keyword evidence="2" id="KW-1185">Reference proteome</keyword>
<evidence type="ECO:0008006" key="3">
    <source>
        <dbReference type="Google" id="ProtNLM"/>
    </source>
</evidence>
<dbReference type="SUPFAM" id="SSF51556">
    <property type="entry name" value="Metallo-dependent hydrolases"/>
    <property type="match status" value="1"/>
</dbReference>
<sequence length="355" mass="38157">MASPPSPPSVGMRRKGLKTLPKLPLSAFSHTGTSEQFPLAASPSTINPDQVIDAHVVAPTGDLVQWKKEAGEALEKRIGGVVLSLQGTEEADIEKTIAGLESTGDLPVLSVLVPFSLDAAPPSDMPSYVTGSKVPISLSTTFVKNGTESVAALAWALQNSRSVDIDIRSDLATNDPLWDGFEDMLTAATKPEEGKKLGSIILSNILPPPHDLTLPIVRLMKHPTYQTYQSHTAALSLFPNCYVKFLPPAWDAPTPSTPAAGASFESSQSTVSVQNELEQKDEWKRRIKMYLGPVVEAFGYERIIFGSSHSSASTAQSSAGDWYEIARESFAELGIDQEAVDAVFFNNAKKVYGQA</sequence>
<gene>
    <name evidence="1" type="ORF">FIBSPDRAFT_791574</name>
</gene>
<dbReference type="EMBL" id="KV417570">
    <property type="protein sequence ID" value="KZP18695.1"/>
    <property type="molecule type" value="Genomic_DNA"/>
</dbReference>
<dbReference type="STRING" id="436010.A0A166HBY4"/>